<dbReference type="InterPro" id="IPR023401">
    <property type="entry name" value="ODC_N"/>
</dbReference>
<dbReference type="PIRSF" id="PIRSF001439">
    <property type="entry name" value="CryM"/>
    <property type="match status" value="1"/>
</dbReference>
<evidence type="ECO:0000313" key="2">
    <source>
        <dbReference type="Proteomes" id="UP001432222"/>
    </source>
</evidence>
<dbReference type="InterPro" id="IPR036291">
    <property type="entry name" value="NAD(P)-bd_dom_sf"/>
</dbReference>
<dbReference type="SUPFAM" id="SSF51735">
    <property type="entry name" value="NAD(P)-binding Rossmann-fold domains"/>
    <property type="match status" value="1"/>
</dbReference>
<gene>
    <name evidence="1" type="ORF">OHA16_36820</name>
</gene>
<name>A0ABZ1UDD0_9ACTN</name>
<dbReference type="PANTHER" id="PTHR13812:SF19">
    <property type="entry name" value="KETIMINE REDUCTASE MU-CRYSTALLIN"/>
    <property type="match status" value="1"/>
</dbReference>
<evidence type="ECO:0000313" key="1">
    <source>
        <dbReference type="EMBL" id="WUQ88066.1"/>
    </source>
</evidence>
<dbReference type="Pfam" id="PF02423">
    <property type="entry name" value="OCD_Mu_crystall"/>
    <property type="match status" value="1"/>
</dbReference>
<dbReference type="Gene3D" id="3.40.50.720">
    <property type="entry name" value="NAD(P)-binding Rossmann-like Domain"/>
    <property type="match status" value="1"/>
</dbReference>
<dbReference type="Proteomes" id="UP001432222">
    <property type="component" value="Chromosome"/>
</dbReference>
<organism evidence="1 2">
    <name type="scientific">Kitasatospora purpeofusca</name>
    <dbReference type="NCBI Taxonomy" id="67352"/>
    <lineage>
        <taxon>Bacteria</taxon>
        <taxon>Bacillati</taxon>
        <taxon>Actinomycetota</taxon>
        <taxon>Actinomycetes</taxon>
        <taxon>Kitasatosporales</taxon>
        <taxon>Streptomycetaceae</taxon>
        <taxon>Kitasatospora</taxon>
    </lineage>
</organism>
<dbReference type="PANTHER" id="PTHR13812">
    <property type="entry name" value="KETIMINE REDUCTASE MU-CRYSTALLIN"/>
    <property type="match status" value="1"/>
</dbReference>
<protein>
    <submittedName>
        <fullName evidence="1">Ornithine cyclodeaminase family protein</fullName>
    </submittedName>
</protein>
<keyword evidence="2" id="KW-1185">Reference proteome</keyword>
<dbReference type="EMBL" id="CP108110">
    <property type="protein sequence ID" value="WUQ88066.1"/>
    <property type="molecule type" value="Genomic_DNA"/>
</dbReference>
<dbReference type="RefSeq" id="WP_328958617.1">
    <property type="nucleotide sequence ID" value="NZ_CP108110.1"/>
</dbReference>
<reference evidence="1" key="1">
    <citation type="submission" date="2022-10" db="EMBL/GenBank/DDBJ databases">
        <title>The complete genomes of actinobacterial strains from the NBC collection.</title>
        <authorList>
            <person name="Joergensen T.S."/>
            <person name="Alvarez Arevalo M."/>
            <person name="Sterndorff E.B."/>
            <person name="Faurdal D."/>
            <person name="Vuksanovic O."/>
            <person name="Mourched A.-S."/>
            <person name="Charusanti P."/>
            <person name="Shaw S."/>
            <person name="Blin K."/>
            <person name="Weber T."/>
        </authorList>
    </citation>
    <scope>NUCLEOTIDE SEQUENCE</scope>
    <source>
        <strain evidence="1">NBC_00222</strain>
    </source>
</reference>
<proteinExistence type="predicted"/>
<dbReference type="InterPro" id="IPR003462">
    <property type="entry name" value="ODC_Mu_crystall"/>
</dbReference>
<accession>A0ABZ1UDD0</accession>
<sequence>MTLLLSRADVEAALDLPTALAALDAGFRTADRLPPAHRVGTALPGPGTAMCLLPGLLPDVPAYTVKVNAKFPGATPALRGIVCLHSLADGELLALLDSASVTAWRTGLAAALATHALAPEHARTVAVIGAGAQSRTTLRALRTLRPVDEVYAYDLDPDRAAAIGRAVPTARAAVEAADIVITATWSREPLLDADVLRPGLHLTALGFDERGKTELSPALLRASRLVVDDRALATASGVLHGSGPDPDRAVELADVLRGTVPARPDDRPTVFAPIGLPWQDLALAWPVHLAARSAGSASAFDFHRPPGFH</sequence>
<dbReference type="Gene3D" id="3.30.1780.10">
    <property type="entry name" value="ornithine cyclodeaminase, domain 1"/>
    <property type="match status" value="1"/>
</dbReference>